<evidence type="ECO:0000313" key="4">
    <source>
        <dbReference type="Proteomes" id="UP000676951"/>
    </source>
</evidence>
<feature type="transmembrane region" description="Helical" evidence="1">
    <location>
        <begin position="151"/>
        <end position="178"/>
    </location>
</feature>
<protein>
    <submittedName>
        <fullName evidence="3">Acyltransferase</fullName>
    </submittedName>
</protein>
<dbReference type="RefSeq" id="WP_215605829.1">
    <property type="nucleotide sequence ID" value="NZ_CP076136.1"/>
</dbReference>
<dbReference type="Proteomes" id="UP000676951">
    <property type="component" value="Chromosome"/>
</dbReference>
<feature type="transmembrane region" description="Helical" evidence="1">
    <location>
        <begin position="215"/>
        <end position="239"/>
    </location>
</feature>
<dbReference type="GO" id="GO:0016020">
    <property type="term" value="C:membrane"/>
    <property type="evidence" value="ECO:0007669"/>
    <property type="project" value="TreeGrafter"/>
</dbReference>
<evidence type="ECO:0000259" key="2">
    <source>
        <dbReference type="Pfam" id="PF01757"/>
    </source>
</evidence>
<accession>A0A975P2T0</accession>
<feature type="transmembrane region" description="Helical" evidence="1">
    <location>
        <begin position="43"/>
        <end position="63"/>
    </location>
</feature>
<feature type="transmembrane region" description="Helical" evidence="1">
    <location>
        <begin position="84"/>
        <end position="106"/>
    </location>
</feature>
<dbReference type="GO" id="GO:0016747">
    <property type="term" value="F:acyltransferase activity, transferring groups other than amino-acyl groups"/>
    <property type="evidence" value="ECO:0007669"/>
    <property type="project" value="InterPro"/>
</dbReference>
<keyword evidence="1" id="KW-1133">Transmembrane helix</keyword>
<feature type="transmembrane region" description="Helical" evidence="1">
    <location>
        <begin position="310"/>
        <end position="332"/>
    </location>
</feature>
<keyword evidence="1" id="KW-0812">Transmembrane</keyword>
<sequence length="349" mass="37516">MNQFVNRLRGILAILVAAGHAGAICTALPTSPDHFQAALTPLLMFSGFNYVIGFVVISGYCIARSTLNRPFDLSQYLKLRATRIYPALIVCALLAGLVEASLLGSANRIAVWSGGIDAKSFAASLLGLGGFMGVFGSYAPTYTVSFELLYYFIWGLAFATLPPRLVVIACVISLLLLFGVMPRLFHFALAIFAVWLIGAAIAMRQDAIVRLVNACPLWATWLSSVLLFIWGNSAVVVAGVDIWRFPGSLVTVPCGALFGFVLAAHLAKNGPRLALDEWLGEISYPLFLSHGPVLVAAGSAMKAINVHTNYGVAFCLLMTISLASAQVIVVLIERPVMRLRRARLKPAIS</sequence>
<dbReference type="PANTHER" id="PTHR23028">
    <property type="entry name" value="ACETYLTRANSFERASE"/>
    <property type="match status" value="1"/>
</dbReference>
<proteinExistence type="predicted"/>
<dbReference type="InterPro" id="IPR002656">
    <property type="entry name" value="Acyl_transf_3_dom"/>
</dbReference>
<gene>
    <name evidence="3" type="ORF">KMZ93_09530</name>
</gene>
<dbReference type="EMBL" id="CP076136">
    <property type="protein sequence ID" value="QWG25089.1"/>
    <property type="molecule type" value="Genomic_DNA"/>
</dbReference>
<dbReference type="PANTHER" id="PTHR23028:SF53">
    <property type="entry name" value="ACYL_TRANSF_3 DOMAIN-CONTAINING PROTEIN"/>
    <property type="match status" value="1"/>
</dbReference>
<dbReference type="GO" id="GO:0000271">
    <property type="term" value="P:polysaccharide biosynthetic process"/>
    <property type="evidence" value="ECO:0007669"/>
    <property type="project" value="TreeGrafter"/>
</dbReference>
<name>A0A975P2T0_9BRAD</name>
<evidence type="ECO:0000313" key="3">
    <source>
        <dbReference type="EMBL" id="QWG25089.1"/>
    </source>
</evidence>
<dbReference type="InterPro" id="IPR050879">
    <property type="entry name" value="Acyltransferase_3"/>
</dbReference>
<feature type="domain" description="Acyltransferase 3" evidence="2">
    <location>
        <begin position="3"/>
        <end position="326"/>
    </location>
</feature>
<feature type="transmembrane region" description="Helical" evidence="1">
    <location>
        <begin position="245"/>
        <end position="264"/>
    </location>
</feature>
<keyword evidence="4" id="KW-1185">Reference proteome</keyword>
<dbReference type="Pfam" id="PF01757">
    <property type="entry name" value="Acyl_transf_3"/>
    <property type="match status" value="1"/>
</dbReference>
<feature type="transmembrane region" description="Helical" evidence="1">
    <location>
        <begin position="184"/>
        <end position="203"/>
    </location>
</feature>
<keyword evidence="3" id="KW-0808">Transferase</keyword>
<dbReference type="AlphaFoldDB" id="A0A975P2T0"/>
<keyword evidence="1" id="KW-0472">Membrane</keyword>
<reference evidence="3 4" key="1">
    <citation type="submission" date="2021-06" db="EMBL/GenBank/DDBJ databases">
        <title>Bradyrhizobium sp. S2-11-4 Genome sequencing.</title>
        <authorList>
            <person name="Jin L."/>
        </authorList>
    </citation>
    <scope>NUCLEOTIDE SEQUENCE [LARGE SCALE GENOMIC DNA]</scope>
    <source>
        <strain evidence="3 4">S2-11-4</strain>
    </source>
</reference>
<keyword evidence="3" id="KW-0012">Acyltransferase</keyword>
<evidence type="ECO:0000256" key="1">
    <source>
        <dbReference type="SAM" id="Phobius"/>
    </source>
</evidence>
<feature type="transmembrane region" description="Helical" evidence="1">
    <location>
        <begin position="118"/>
        <end position="139"/>
    </location>
</feature>
<organism evidence="3 4">
    <name type="scientific">Bradyrhizobium sediminis</name>
    <dbReference type="NCBI Taxonomy" id="2840469"/>
    <lineage>
        <taxon>Bacteria</taxon>
        <taxon>Pseudomonadati</taxon>
        <taxon>Pseudomonadota</taxon>
        <taxon>Alphaproteobacteria</taxon>
        <taxon>Hyphomicrobiales</taxon>
        <taxon>Nitrobacteraceae</taxon>
        <taxon>Bradyrhizobium</taxon>
    </lineage>
</organism>